<sequence>MKKARGTDTRLERVSKICSALPKSIREVLGKHASFTVGGKTYAYYLNDHHGDGIIGIACKVLPGDNEALVAAQPAKFYMPAYVGPKGWVGLRLDVAGVDWNEVAELVTGSYRLIAPKRLVAMVKK</sequence>
<evidence type="ECO:0000313" key="1">
    <source>
        <dbReference type="EMBL" id="ABJ82991.1"/>
    </source>
</evidence>
<dbReference type="GO" id="GO:0016740">
    <property type="term" value="F:transferase activity"/>
    <property type="evidence" value="ECO:0007669"/>
    <property type="project" value="UniProtKB-KW"/>
</dbReference>
<name>Q026S8_SOLUE</name>
<dbReference type="KEGG" id="sus:Acid_2001"/>
<dbReference type="STRING" id="234267.Acid_2001"/>
<proteinExistence type="predicted"/>
<dbReference type="eggNOG" id="COG2315">
    <property type="taxonomic scope" value="Bacteria"/>
</dbReference>
<reference evidence="1" key="1">
    <citation type="submission" date="2006-10" db="EMBL/GenBank/DDBJ databases">
        <title>Complete sequence of Solibacter usitatus Ellin6076.</title>
        <authorList>
            <consortium name="US DOE Joint Genome Institute"/>
            <person name="Copeland A."/>
            <person name="Lucas S."/>
            <person name="Lapidus A."/>
            <person name="Barry K."/>
            <person name="Detter J.C."/>
            <person name="Glavina del Rio T."/>
            <person name="Hammon N."/>
            <person name="Israni S."/>
            <person name="Dalin E."/>
            <person name="Tice H."/>
            <person name="Pitluck S."/>
            <person name="Thompson L.S."/>
            <person name="Brettin T."/>
            <person name="Bruce D."/>
            <person name="Han C."/>
            <person name="Tapia R."/>
            <person name="Gilna P."/>
            <person name="Schmutz J."/>
            <person name="Larimer F."/>
            <person name="Land M."/>
            <person name="Hauser L."/>
            <person name="Kyrpides N."/>
            <person name="Mikhailova N."/>
            <person name="Janssen P.H."/>
            <person name="Kuske C.R."/>
            <person name="Richardson P."/>
        </authorList>
    </citation>
    <scope>NUCLEOTIDE SEQUENCE</scope>
    <source>
        <strain evidence="1">Ellin6076</strain>
    </source>
</reference>
<dbReference type="EMBL" id="CP000473">
    <property type="protein sequence ID" value="ABJ82991.1"/>
    <property type="molecule type" value="Genomic_DNA"/>
</dbReference>
<keyword evidence="1" id="KW-0808">Transferase</keyword>
<dbReference type="Pfam" id="PF04237">
    <property type="entry name" value="YjbR"/>
    <property type="match status" value="1"/>
</dbReference>
<organism evidence="1">
    <name type="scientific">Solibacter usitatus (strain Ellin6076)</name>
    <dbReference type="NCBI Taxonomy" id="234267"/>
    <lineage>
        <taxon>Bacteria</taxon>
        <taxon>Pseudomonadati</taxon>
        <taxon>Acidobacteriota</taxon>
        <taxon>Terriglobia</taxon>
        <taxon>Bryobacterales</taxon>
        <taxon>Solibacteraceae</taxon>
        <taxon>Candidatus Solibacter</taxon>
    </lineage>
</organism>
<dbReference type="InterPro" id="IPR058532">
    <property type="entry name" value="YjbR/MT2646/Rv2570-like"/>
</dbReference>
<dbReference type="HOGENOM" id="CLU_138549_2_0_0"/>
<dbReference type="AlphaFoldDB" id="Q026S8"/>
<protein>
    <submittedName>
        <fullName evidence="1">Phosphoribosylglycinamide formyltransferase protein</fullName>
    </submittedName>
</protein>
<dbReference type="Gene3D" id="3.90.1150.30">
    <property type="match status" value="1"/>
</dbReference>
<dbReference type="InParanoid" id="Q026S8"/>
<dbReference type="InterPro" id="IPR038056">
    <property type="entry name" value="YjbR-like_sf"/>
</dbReference>
<dbReference type="SUPFAM" id="SSF142906">
    <property type="entry name" value="YjbR-like"/>
    <property type="match status" value="1"/>
</dbReference>
<gene>
    <name evidence="1" type="ordered locus">Acid_2001</name>
</gene>
<accession>Q026S8</accession>
<dbReference type="OrthoDB" id="277063at2"/>